<keyword evidence="2" id="KW-1185">Reference proteome</keyword>
<feature type="non-terminal residue" evidence="1">
    <location>
        <position position="1"/>
    </location>
</feature>
<protein>
    <submittedName>
        <fullName evidence="1">Uncharacterized protein</fullName>
    </submittedName>
</protein>
<dbReference type="EMBL" id="RWGY01001130">
    <property type="protein sequence ID" value="TVT96777.1"/>
    <property type="molecule type" value="Genomic_DNA"/>
</dbReference>
<dbReference type="Gramene" id="TVT96777">
    <property type="protein sequence ID" value="TVT96777"/>
    <property type="gene ID" value="EJB05_58018"/>
</dbReference>
<evidence type="ECO:0000313" key="1">
    <source>
        <dbReference type="EMBL" id="TVT96777.1"/>
    </source>
</evidence>
<dbReference type="AlphaFoldDB" id="A0A5J9SBX7"/>
<sequence>MIPSLYLDSCTVTTRLVVGQLDFPRTDGNSLAARQGLAHHPLTLGLHRPPRVNGRTRRSVIPNVRQFATQVPVAFPLLPRHSPLATTRRRPKATAFAAAAAAASGGETGDQLVRRSPVPLSASGQRVCASILELFPGTDSSLLRSGFQRFSLDNFNFMTSAKTSASSISSSAGNISIFVLCLFAGYLGIHGGTCQLSKIFVHGRASLL</sequence>
<dbReference type="Proteomes" id="UP000324897">
    <property type="component" value="Unassembled WGS sequence"/>
</dbReference>
<gene>
    <name evidence="1" type="ORF">EJB05_58018</name>
</gene>
<evidence type="ECO:0000313" key="2">
    <source>
        <dbReference type="Proteomes" id="UP000324897"/>
    </source>
</evidence>
<organism evidence="1 2">
    <name type="scientific">Eragrostis curvula</name>
    <name type="common">weeping love grass</name>
    <dbReference type="NCBI Taxonomy" id="38414"/>
    <lineage>
        <taxon>Eukaryota</taxon>
        <taxon>Viridiplantae</taxon>
        <taxon>Streptophyta</taxon>
        <taxon>Embryophyta</taxon>
        <taxon>Tracheophyta</taxon>
        <taxon>Spermatophyta</taxon>
        <taxon>Magnoliopsida</taxon>
        <taxon>Liliopsida</taxon>
        <taxon>Poales</taxon>
        <taxon>Poaceae</taxon>
        <taxon>PACMAD clade</taxon>
        <taxon>Chloridoideae</taxon>
        <taxon>Eragrostideae</taxon>
        <taxon>Eragrostidinae</taxon>
        <taxon>Eragrostis</taxon>
    </lineage>
</organism>
<accession>A0A5J9SBX7</accession>
<name>A0A5J9SBX7_9POAL</name>
<proteinExistence type="predicted"/>
<comment type="caution">
    <text evidence="1">The sequence shown here is derived from an EMBL/GenBank/DDBJ whole genome shotgun (WGS) entry which is preliminary data.</text>
</comment>
<reference evidence="1 2" key="1">
    <citation type="journal article" date="2019" name="Sci. Rep.">
        <title>A high-quality genome of Eragrostis curvula grass provides insights into Poaceae evolution and supports new strategies to enhance forage quality.</title>
        <authorList>
            <person name="Carballo J."/>
            <person name="Santos B.A.C.M."/>
            <person name="Zappacosta D."/>
            <person name="Garbus I."/>
            <person name="Selva J.P."/>
            <person name="Gallo C.A."/>
            <person name="Diaz A."/>
            <person name="Albertini E."/>
            <person name="Caccamo M."/>
            <person name="Echenique V."/>
        </authorList>
    </citation>
    <scope>NUCLEOTIDE SEQUENCE [LARGE SCALE GENOMIC DNA]</scope>
    <source>
        <strain evidence="2">cv. Victoria</strain>
        <tissue evidence="1">Leaf</tissue>
    </source>
</reference>